<feature type="domain" description="Glycosyl hydrolase family 13 catalytic" evidence="1">
    <location>
        <begin position="2"/>
        <end position="47"/>
    </location>
</feature>
<evidence type="ECO:0000313" key="2">
    <source>
        <dbReference type="EMBL" id="GAM61336.1"/>
    </source>
</evidence>
<organism evidence="2 3">
    <name type="scientific">Vibrio ishigakensis</name>
    <dbReference type="NCBI Taxonomy" id="1481914"/>
    <lineage>
        <taxon>Bacteria</taxon>
        <taxon>Pseudomonadati</taxon>
        <taxon>Pseudomonadota</taxon>
        <taxon>Gammaproteobacteria</taxon>
        <taxon>Vibrionales</taxon>
        <taxon>Vibrionaceae</taxon>
        <taxon>Vibrio</taxon>
    </lineage>
</organism>
<dbReference type="InterPro" id="IPR006047">
    <property type="entry name" value="GH13_cat_dom"/>
</dbReference>
<protein>
    <submittedName>
        <fullName evidence="2">Maltodextrin glucosidase</fullName>
    </submittedName>
</protein>
<dbReference type="Proteomes" id="UP000031670">
    <property type="component" value="Unassembled WGS sequence"/>
</dbReference>
<accession>A0A0B8P522</accession>
<evidence type="ECO:0000313" key="3">
    <source>
        <dbReference type="Proteomes" id="UP000031670"/>
    </source>
</evidence>
<evidence type="ECO:0000259" key="1">
    <source>
        <dbReference type="Pfam" id="PF00128"/>
    </source>
</evidence>
<gene>
    <name evidence="2" type="ORF">JCM19232_5637</name>
</gene>
<comment type="caution">
    <text evidence="2">The sequence shown here is derived from an EMBL/GenBank/DDBJ whole genome shotgun (WGS) entry which is preliminary data.</text>
</comment>
<name>A0A0B8P522_9VIBR</name>
<dbReference type="SUPFAM" id="SSF51445">
    <property type="entry name" value="(Trans)glycosidases"/>
    <property type="match status" value="1"/>
</dbReference>
<dbReference type="EMBL" id="BBSA01000003">
    <property type="protein sequence ID" value="GAM61336.1"/>
    <property type="molecule type" value="Genomic_DNA"/>
</dbReference>
<proteinExistence type="predicted"/>
<dbReference type="InterPro" id="IPR017853">
    <property type="entry name" value="GH"/>
</dbReference>
<dbReference type="Gene3D" id="3.20.20.80">
    <property type="entry name" value="Glycosidases"/>
    <property type="match status" value="1"/>
</dbReference>
<reference evidence="2 3" key="2">
    <citation type="submission" date="2015-01" db="EMBL/GenBank/DDBJ databases">
        <authorList>
            <consortium name="NBRP consortium"/>
            <person name="Sawabe T."/>
            <person name="Meirelles P."/>
            <person name="Feng G."/>
            <person name="Sayaka M."/>
            <person name="Hattori M."/>
            <person name="Ohkuma M."/>
        </authorList>
    </citation>
    <scope>NUCLEOTIDE SEQUENCE [LARGE SCALE GENOMIC DNA]</scope>
    <source>
        <strain evidence="2 3">JCM19232</strain>
    </source>
</reference>
<dbReference type="AlphaFoldDB" id="A0A0B8P522"/>
<sequence length="91" mass="10546">MLNFDNPEVREYIYDSKDAVIKHWLRPPYNIDGWRFDVIHMLGEGKGAYNNAHYVKAFREATKQENQDAWCSASTSSRQPLGCKVIRKTAP</sequence>
<dbReference type="Pfam" id="PF00128">
    <property type="entry name" value="Alpha-amylase"/>
    <property type="match status" value="1"/>
</dbReference>
<dbReference type="GO" id="GO:0005975">
    <property type="term" value="P:carbohydrate metabolic process"/>
    <property type="evidence" value="ECO:0007669"/>
    <property type="project" value="InterPro"/>
</dbReference>
<reference evidence="2 3" key="1">
    <citation type="submission" date="2015-01" db="EMBL/GenBank/DDBJ databases">
        <title>Vibrio sp. C5 JCM 19232 whole genome shotgun sequence.</title>
        <authorList>
            <person name="Sawabe T."/>
            <person name="Meirelles P."/>
            <person name="Feng G."/>
            <person name="Sayaka M."/>
            <person name="Hattori M."/>
            <person name="Ohkuma M."/>
        </authorList>
    </citation>
    <scope>NUCLEOTIDE SEQUENCE [LARGE SCALE GENOMIC DNA]</scope>
    <source>
        <strain evidence="2 3">JCM19232</strain>
    </source>
</reference>